<dbReference type="SMART" id="SM00192">
    <property type="entry name" value="LDLa"/>
    <property type="match status" value="3"/>
</dbReference>
<evidence type="ECO:0000256" key="1">
    <source>
        <dbReference type="ARBA" id="ARBA00004251"/>
    </source>
</evidence>
<keyword evidence="5" id="KW-0732">Signal</keyword>
<feature type="compositionally biased region" description="Low complexity" evidence="15">
    <location>
        <begin position="298"/>
        <end position="312"/>
    </location>
</feature>
<reference evidence="18" key="2">
    <citation type="journal article" date="2007" name="PLoS Biol.">
        <title>Survey sequencing and comparative analysis of the elephant shark (Callorhinchus milii) genome.</title>
        <authorList>
            <person name="Venkatesh B."/>
            <person name="Kirkness E.F."/>
            <person name="Loh Y.H."/>
            <person name="Halpern A.L."/>
            <person name="Lee A.P."/>
            <person name="Johnson J."/>
            <person name="Dandona N."/>
            <person name="Viswanathan L.D."/>
            <person name="Tay A."/>
            <person name="Venter J.C."/>
            <person name="Strausberg R.L."/>
            <person name="Brenner S."/>
        </authorList>
    </citation>
    <scope>NUCLEOTIDE SEQUENCE [LARGE SCALE GENOMIC DNA]</scope>
</reference>
<proteinExistence type="inferred from homology"/>
<evidence type="ECO:0000256" key="11">
    <source>
        <dbReference type="ARBA" id="ARBA00023180"/>
    </source>
</evidence>
<feature type="disulfide bond" evidence="14">
    <location>
        <begin position="42"/>
        <end position="57"/>
    </location>
</feature>
<dbReference type="SUPFAM" id="SSF57424">
    <property type="entry name" value="LDL receptor-like module"/>
    <property type="match status" value="3"/>
</dbReference>
<reference evidence="17" key="4">
    <citation type="submission" date="2025-08" db="UniProtKB">
        <authorList>
            <consortium name="Ensembl"/>
        </authorList>
    </citation>
    <scope>IDENTIFICATION</scope>
</reference>
<dbReference type="PROSITE" id="PS50068">
    <property type="entry name" value="LDLRA_2"/>
    <property type="match status" value="3"/>
</dbReference>
<organism evidence="17 18">
    <name type="scientific">Callorhinchus milii</name>
    <name type="common">Ghost shark</name>
    <dbReference type="NCBI Taxonomy" id="7868"/>
    <lineage>
        <taxon>Eukaryota</taxon>
        <taxon>Metazoa</taxon>
        <taxon>Chordata</taxon>
        <taxon>Craniata</taxon>
        <taxon>Vertebrata</taxon>
        <taxon>Chondrichthyes</taxon>
        <taxon>Holocephali</taxon>
        <taxon>Chimaeriformes</taxon>
        <taxon>Callorhinchidae</taxon>
        <taxon>Callorhinchus</taxon>
    </lineage>
</organism>
<evidence type="ECO:0000256" key="14">
    <source>
        <dbReference type="PROSITE-ProRule" id="PRU00124"/>
    </source>
</evidence>
<dbReference type="CDD" id="cd00112">
    <property type="entry name" value="LDLa"/>
    <property type="match status" value="3"/>
</dbReference>
<feature type="disulfide bond" evidence="14">
    <location>
        <begin position="106"/>
        <end position="118"/>
    </location>
</feature>
<dbReference type="PROSITE" id="PS01209">
    <property type="entry name" value="LDLRA_1"/>
    <property type="match status" value="2"/>
</dbReference>
<evidence type="ECO:0000256" key="9">
    <source>
        <dbReference type="ARBA" id="ARBA00023157"/>
    </source>
</evidence>
<feature type="disulfide bond" evidence="14">
    <location>
        <begin position="84"/>
        <end position="99"/>
    </location>
</feature>
<keyword evidence="6" id="KW-0677">Repeat</keyword>
<evidence type="ECO:0000313" key="17">
    <source>
        <dbReference type="Ensembl" id="ENSCMIP00000018572.1"/>
    </source>
</evidence>
<dbReference type="InterPro" id="IPR036055">
    <property type="entry name" value="LDL_receptor-like_sf"/>
</dbReference>
<keyword evidence="8 16" id="KW-0472">Membrane</keyword>
<feature type="region of interest" description="Disordered" evidence="15">
    <location>
        <begin position="265"/>
        <end position="325"/>
    </location>
</feature>
<keyword evidence="12" id="KW-0449">Lipoprotein</keyword>
<name>A0A4W3HUG0_CALMI</name>
<feature type="disulfide bond" evidence="14">
    <location>
        <begin position="30"/>
        <end position="48"/>
    </location>
</feature>
<evidence type="ECO:0000256" key="5">
    <source>
        <dbReference type="ARBA" id="ARBA00022729"/>
    </source>
</evidence>
<dbReference type="GeneTree" id="ENSGT00940000160574"/>
<keyword evidence="10" id="KW-0675">Receptor</keyword>
<evidence type="ECO:0000256" key="8">
    <source>
        <dbReference type="ARBA" id="ARBA00023136"/>
    </source>
</evidence>
<protein>
    <recommendedName>
        <fullName evidence="13">Low-density lipoprotein receptor class A domain-containing protein 3</fullName>
    </recommendedName>
</protein>
<dbReference type="PANTHER" id="PTHR24270:SF62">
    <property type="entry name" value="LOW-DENSITY LIPOPROTEIN RECEPTOR-RELATED PROTEIN 2"/>
    <property type="match status" value="1"/>
</dbReference>
<reference evidence="18" key="1">
    <citation type="journal article" date="2006" name="Science">
        <title>Ancient noncoding elements conserved in the human genome.</title>
        <authorList>
            <person name="Venkatesh B."/>
            <person name="Kirkness E.F."/>
            <person name="Loh Y.H."/>
            <person name="Halpern A.L."/>
            <person name="Lee A.P."/>
            <person name="Johnson J."/>
            <person name="Dandona N."/>
            <person name="Viswanathan L.D."/>
            <person name="Tay A."/>
            <person name="Venter J.C."/>
            <person name="Strausberg R.L."/>
            <person name="Brenner S."/>
        </authorList>
    </citation>
    <scope>NUCLEOTIDE SEQUENCE [LARGE SCALE GENOMIC DNA]</scope>
</reference>
<dbReference type="AlphaFoldDB" id="A0A4W3HUG0"/>
<dbReference type="InterPro" id="IPR023415">
    <property type="entry name" value="LDLR_class-A_CS"/>
</dbReference>
<keyword evidence="4 16" id="KW-0812">Transmembrane</keyword>
<evidence type="ECO:0000256" key="10">
    <source>
        <dbReference type="ARBA" id="ARBA00023170"/>
    </source>
</evidence>
<evidence type="ECO:0000256" key="3">
    <source>
        <dbReference type="ARBA" id="ARBA00022475"/>
    </source>
</evidence>
<dbReference type="Ensembl" id="ENSCMIT00000018922.1">
    <property type="protein sequence ID" value="ENSCMIP00000018572.1"/>
    <property type="gene ID" value="ENSCMIG00000008729.1"/>
</dbReference>
<feature type="disulfide bond" evidence="14">
    <location>
        <begin position="125"/>
        <end position="140"/>
    </location>
</feature>
<dbReference type="InterPro" id="IPR002172">
    <property type="entry name" value="LDrepeatLR_classA_rpt"/>
</dbReference>
<keyword evidence="9 14" id="KW-1015">Disulfide bond</keyword>
<keyword evidence="11" id="KW-0325">Glycoprotein</keyword>
<dbReference type="PANTHER" id="PTHR24270">
    <property type="entry name" value="LOW-DENSITY LIPOPROTEIN RECEPTOR-RELATED"/>
    <property type="match status" value="1"/>
</dbReference>
<comment type="subcellular location">
    <subcellularLocation>
        <location evidence="1">Cell membrane</location>
        <topology evidence="1">Single-pass type I membrane protein</topology>
    </subcellularLocation>
</comment>
<evidence type="ECO:0000313" key="18">
    <source>
        <dbReference type="Proteomes" id="UP000314986"/>
    </source>
</evidence>
<keyword evidence="7 16" id="KW-1133">Transmembrane helix</keyword>
<evidence type="ECO:0000256" key="7">
    <source>
        <dbReference type="ARBA" id="ARBA00022989"/>
    </source>
</evidence>
<reference evidence="17" key="5">
    <citation type="submission" date="2025-09" db="UniProtKB">
        <authorList>
            <consortium name="Ensembl"/>
        </authorList>
    </citation>
    <scope>IDENTIFICATION</scope>
</reference>
<dbReference type="FunFam" id="4.10.400.10:FF:000104">
    <property type="entry name" value="Low-density lipoprotein receptor class A domain-containing protein 3"/>
    <property type="match status" value="1"/>
</dbReference>
<feature type="transmembrane region" description="Helical" evidence="16">
    <location>
        <begin position="159"/>
        <end position="183"/>
    </location>
</feature>
<dbReference type="InterPro" id="IPR050685">
    <property type="entry name" value="LDLR"/>
</dbReference>
<evidence type="ECO:0000256" key="4">
    <source>
        <dbReference type="ARBA" id="ARBA00022692"/>
    </source>
</evidence>
<dbReference type="PRINTS" id="PR00261">
    <property type="entry name" value="LDLRECEPTOR"/>
</dbReference>
<dbReference type="STRING" id="7868.ENSCMIP00000018572"/>
<dbReference type="InParanoid" id="A0A4W3HUG0"/>
<evidence type="ECO:0000256" key="12">
    <source>
        <dbReference type="ARBA" id="ARBA00023288"/>
    </source>
</evidence>
<evidence type="ECO:0000256" key="13">
    <source>
        <dbReference type="ARBA" id="ARBA00074720"/>
    </source>
</evidence>
<evidence type="ECO:0000256" key="6">
    <source>
        <dbReference type="ARBA" id="ARBA00022737"/>
    </source>
</evidence>
<reference evidence="18" key="3">
    <citation type="journal article" date="2014" name="Nature">
        <title>Elephant shark genome provides unique insights into gnathostome evolution.</title>
        <authorList>
            <consortium name="International Elephant Shark Genome Sequencing Consortium"/>
            <person name="Venkatesh B."/>
            <person name="Lee A.P."/>
            <person name="Ravi V."/>
            <person name="Maurya A.K."/>
            <person name="Lian M.M."/>
            <person name="Swann J.B."/>
            <person name="Ohta Y."/>
            <person name="Flajnik M.F."/>
            <person name="Sutoh Y."/>
            <person name="Kasahara M."/>
            <person name="Hoon S."/>
            <person name="Gangu V."/>
            <person name="Roy S.W."/>
            <person name="Irimia M."/>
            <person name="Korzh V."/>
            <person name="Kondrychyn I."/>
            <person name="Lim Z.W."/>
            <person name="Tay B.H."/>
            <person name="Tohari S."/>
            <person name="Kong K.W."/>
            <person name="Ho S."/>
            <person name="Lorente-Galdos B."/>
            <person name="Quilez J."/>
            <person name="Marques-Bonet T."/>
            <person name="Raney B.J."/>
            <person name="Ingham P.W."/>
            <person name="Tay A."/>
            <person name="Hillier L.W."/>
            <person name="Minx P."/>
            <person name="Boehm T."/>
            <person name="Wilson R.K."/>
            <person name="Brenner S."/>
            <person name="Warren W.C."/>
        </authorList>
    </citation>
    <scope>NUCLEOTIDE SEQUENCE [LARGE SCALE GENOMIC DNA]</scope>
</reference>
<dbReference type="Pfam" id="PF00057">
    <property type="entry name" value="Ldl_recept_a"/>
    <property type="match status" value="3"/>
</dbReference>
<dbReference type="Gene3D" id="4.10.400.10">
    <property type="entry name" value="Low-density Lipoprotein Receptor"/>
    <property type="match status" value="3"/>
</dbReference>
<dbReference type="GO" id="GO:0005886">
    <property type="term" value="C:plasma membrane"/>
    <property type="evidence" value="ECO:0007669"/>
    <property type="project" value="UniProtKB-SubCell"/>
</dbReference>
<comment type="caution">
    <text evidence="14">Lacks conserved residue(s) required for the propagation of feature annotation.</text>
</comment>
<keyword evidence="3" id="KW-1003">Cell membrane</keyword>
<dbReference type="Proteomes" id="UP000314986">
    <property type="component" value="Unassembled WGS sequence"/>
</dbReference>
<dbReference type="GO" id="GO:0016192">
    <property type="term" value="P:vesicle-mediated transport"/>
    <property type="evidence" value="ECO:0007669"/>
    <property type="project" value="UniProtKB-ARBA"/>
</dbReference>
<evidence type="ECO:0000256" key="16">
    <source>
        <dbReference type="SAM" id="Phobius"/>
    </source>
</evidence>
<sequence length="325" mass="35153">MASSCCYTESQLVPVRNGSDKCNIPGTFACSNGTCIPGAWQCDGLPDCFDGSDEQKCPRIRTKCPPTFFPCASGLHCIIGRFRCNGFEDCPDGSDEDNCTANPLLCSTTRFNCKNGRCIDKSFVCDGMDNCRDDSDEDSCEGPPDGVLGPGPSELRFPYYPSVIFAIIGSSVVLVLLVALLAMMLHHHRKRSSGVLGDVPPPLQRLQHPLLLSRLVILEPPHTATVTYTPARGIQLAGSFYRQHPPLQEEPPSYSQAVLEHSRPPWYDLPPPPYPTDLTDPGSQPELPPYRSRAGSTLSSESGGPAPEGGALTDLLLSARSEETL</sequence>
<keyword evidence="18" id="KW-1185">Reference proteome</keyword>
<evidence type="ECO:0000256" key="15">
    <source>
        <dbReference type="SAM" id="MobiDB-lite"/>
    </source>
</evidence>
<evidence type="ECO:0000256" key="2">
    <source>
        <dbReference type="ARBA" id="ARBA00009939"/>
    </source>
</evidence>
<accession>A0A4W3HUG0</accession>
<comment type="similarity">
    <text evidence="2">Belongs to the LDLR family.</text>
</comment>
<feature type="disulfide bond" evidence="14">
    <location>
        <begin position="113"/>
        <end position="131"/>
    </location>
</feature>